<dbReference type="GO" id="GO:0008168">
    <property type="term" value="F:methyltransferase activity"/>
    <property type="evidence" value="ECO:0007669"/>
    <property type="project" value="UniProtKB-KW"/>
</dbReference>
<keyword evidence="2" id="KW-0808">Transferase</keyword>
<feature type="domain" description="Methyltransferase" evidence="1">
    <location>
        <begin position="46"/>
        <end position="142"/>
    </location>
</feature>
<dbReference type="EC" id="2.1.1.-" evidence="2"/>
<name>A0ABV5ZR48_9PSEU</name>
<dbReference type="PANTHER" id="PTHR43591">
    <property type="entry name" value="METHYLTRANSFERASE"/>
    <property type="match status" value="1"/>
</dbReference>
<evidence type="ECO:0000313" key="2">
    <source>
        <dbReference type="EMBL" id="MFB9903370.1"/>
    </source>
</evidence>
<dbReference type="InterPro" id="IPR041698">
    <property type="entry name" value="Methyltransf_25"/>
</dbReference>
<dbReference type="PANTHER" id="PTHR43591:SF99">
    <property type="entry name" value="OS06G0646000 PROTEIN"/>
    <property type="match status" value="1"/>
</dbReference>
<dbReference type="EMBL" id="JBHLZU010000005">
    <property type="protein sequence ID" value="MFB9903370.1"/>
    <property type="molecule type" value="Genomic_DNA"/>
</dbReference>
<evidence type="ECO:0000259" key="1">
    <source>
        <dbReference type="Pfam" id="PF13649"/>
    </source>
</evidence>
<evidence type="ECO:0000313" key="3">
    <source>
        <dbReference type="Proteomes" id="UP001589693"/>
    </source>
</evidence>
<dbReference type="RefSeq" id="WP_377850505.1">
    <property type="nucleotide sequence ID" value="NZ_JBHLZU010000005.1"/>
</dbReference>
<dbReference type="GO" id="GO:0032259">
    <property type="term" value="P:methylation"/>
    <property type="evidence" value="ECO:0007669"/>
    <property type="project" value="UniProtKB-KW"/>
</dbReference>
<dbReference type="SUPFAM" id="SSF53335">
    <property type="entry name" value="S-adenosyl-L-methionine-dependent methyltransferases"/>
    <property type="match status" value="1"/>
</dbReference>
<reference evidence="2 3" key="1">
    <citation type="submission" date="2024-09" db="EMBL/GenBank/DDBJ databases">
        <authorList>
            <person name="Sun Q."/>
            <person name="Mori K."/>
        </authorList>
    </citation>
    <scope>NUCLEOTIDE SEQUENCE [LARGE SCALE GENOMIC DNA]</scope>
    <source>
        <strain evidence="2 3">TBRC 7907</strain>
    </source>
</reference>
<sequence length="271" mass="29089">MTKQPTGPGPVFDAAQRYFVQWSPLLWEPVGAATTEASAPRPGERVLDVCCGGGASALPAAVKVGPSGSVDGVDISSALLAHGRTVAAQQGLTNIRFIEADVTRYTAEQPYDVVQCAFGVFFLLPDVNGAVARLIELLRPGGRFGATVWARDSTTGVSSAAFDAVRELRPDLPRTSPVWEFARGLDTSEKLEGWLYLLGLKDIEVTKIPLRVPLTPELAWSFVLGTGMRGLISDLSADEVTRTHDRFQELLVERGITELNADSLVGVGRRA</sequence>
<comment type="caution">
    <text evidence="2">The sequence shown here is derived from an EMBL/GenBank/DDBJ whole genome shotgun (WGS) entry which is preliminary data.</text>
</comment>
<dbReference type="Proteomes" id="UP001589693">
    <property type="component" value="Unassembled WGS sequence"/>
</dbReference>
<dbReference type="InterPro" id="IPR029063">
    <property type="entry name" value="SAM-dependent_MTases_sf"/>
</dbReference>
<proteinExistence type="predicted"/>
<dbReference type="Pfam" id="PF13649">
    <property type="entry name" value="Methyltransf_25"/>
    <property type="match status" value="1"/>
</dbReference>
<accession>A0ABV5ZR48</accession>
<protein>
    <submittedName>
        <fullName evidence="2">Class I SAM-dependent methyltransferase</fullName>
        <ecNumber evidence="2">2.1.1.-</ecNumber>
    </submittedName>
</protein>
<dbReference type="CDD" id="cd02440">
    <property type="entry name" value="AdoMet_MTases"/>
    <property type="match status" value="1"/>
</dbReference>
<keyword evidence="2" id="KW-0489">Methyltransferase</keyword>
<gene>
    <name evidence="2" type="ORF">ACFFQA_05405</name>
</gene>
<organism evidence="2 3">
    <name type="scientific">Allokutzneria oryzae</name>
    <dbReference type="NCBI Taxonomy" id="1378989"/>
    <lineage>
        <taxon>Bacteria</taxon>
        <taxon>Bacillati</taxon>
        <taxon>Actinomycetota</taxon>
        <taxon>Actinomycetes</taxon>
        <taxon>Pseudonocardiales</taxon>
        <taxon>Pseudonocardiaceae</taxon>
        <taxon>Allokutzneria</taxon>
    </lineage>
</organism>
<dbReference type="Gene3D" id="3.40.50.150">
    <property type="entry name" value="Vaccinia Virus protein VP39"/>
    <property type="match status" value="1"/>
</dbReference>
<keyword evidence="3" id="KW-1185">Reference proteome</keyword>